<gene>
    <name evidence="4" type="ORF">BD626DRAFT_212906</name>
</gene>
<feature type="region of interest" description="Disordered" evidence="1">
    <location>
        <begin position="354"/>
        <end position="375"/>
    </location>
</feature>
<feature type="transmembrane region" description="Helical" evidence="2">
    <location>
        <begin position="6"/>
        <end position="32"/>
    </location>
</feature>
<keyword evidence="2" id="KW-0472">Membrane</keyword>
<keyword evidence="2" id="KW-1133">Transmembrane helix</keyword>
<feature type="region of interest" description="Disordered" evidence="1">
    <location>
        <begin position="256"/>
        <end position="287"/>
    </location>
</feature>
<evidence type="ECO:0000313" key="4">
    <source>
        <dbReference type="EMBL" id="TRM57395.1"/>
    </source>
</evidence>
<evidence type="ECO:0000256" key="2">
    <source>
        <dbReference type="SAM" id="Phobius"/>
    </source>
</evidence>
<dbReference type="PANTHER" id="PTHR40465:SF1">
    <property type="entry name" value="DUF6534 DOMAIN-CONTAINING PROTEIN"/>
    <property type="match status" value="1"/>
</dbReference>
<protein>
    <recommendedName>
        <fullName evidence="3">DUF6534 domain-containing protein</fullName>
    </recommendedName>
</protein>
<dbReference type="STRING" id="97359.A0A550BXX1"/>
<feature type="transmembrane region" description="Helical" evidence="2">
    <location>
        <begin position="44"/>
        <end position="65"/>
    </location>
</feature>
<feature type="transmembrane region" description="Helical" evidence="2">
    <location>
        <begin position="115"/>
        <end position="134"/>
    </location>
</feature>
<feature type="domain" description="DUF6534" evidence="3">
    <location>
        <begin position="161"/>
        <end position="247"/>
    </location>
</feature>
<evidence type="ECO:0000259" key="3">
    <source>
        <dbReference type="Pfam" id="PF20152"/>
    </source>
</evidence>
<accession>A0A550BXX1</accession>
<dbReference type="InterPro" id="IPR045339">
    <property type="entry name" value="DUF6534"/>
</dbReference>
<dbReference type="OrthoDB" id="3265526at2759"/>
<dbReference type="Pfam" id="PF20152">
    <property type="entry name" value="DUF6534"/>
    <property type="match status" value="1"/>
</dbReference>
<name>A0A550BXX1_9AGAR</name>
<reference evidence="4 5" key="1">
    <citation type="journal article" date="2019" name="New Phytol.">
        <title>Comparative genomics reveals unique wood-decay strategies and fruiting body development in the Schizophyllaceae.</title>
        <authorList>
            <person name="Almasi E."/>
            <person name="Sahu N."/>
            <person name="Krizsan K."/>
            <person name="Balint B."/>
            <person name="Kovacs G.M."/>
            <person name="Kiss B."/>
            <person name="Cseklye J."/>
            <person name="Drula E."/>
            <person name="Henrissat B."/>
            <person name="Nagy I."/>
            <person name="Chovatia M."/>
            <person name="Adam C."/>
            <person name="LaButti K."/>
            <person name="Lipzen A."/>
            <person name="Riley R."/>
            <person name="Grigoriev I.V."/>
            <person name="Nagy L.G."/>
        </authorList>
    </citation>
    <scope>NUCLEOTIDE SEQUENCE [LARGE SCALE GENOMIC DNA]</scope>
    <source>
        <strain evidence="4 5">NL-1724</strain>
    </source>
</reference>
<feature type="transmembrane region" description="Helical" evidence="2">
    <location>
        <begin position="154"/>
        <end position="177"/>
    </location>
</feature>
<keyword evidence="5" id="KW-1185">Reference proteome</keyword>
<keyword evidence="2" id="KW-0812">Transmembrane</keyword>
<dbReference type="EMBL" id="VDMD01000048">
    <property type="protein sequence ID" value="TRM57395.1"/>
    <property type="molecule type" value="Genomic_DNA"/>
</dbReference>
<organism evidence="4 5">
    <name type="scientific">Schizophyllum amplum</name>
    <dbReference type="NCBI Taxonomy" id="97359"/>
    <lineage>
        <taxon>Eukaryota</taxon>
        <taxon>Fungi</taxon>
        <taxon>Dikarya</taxon>
        <taxon>Basidiomycota</taxon>
        <taxon>Agaricomycotina</taxon>
        <taxon>Agaricomycetes</taxon>
        <taxon>Agaricomycetidae</taxon>
        <taxon>Agaricales</taxon>
        <taxon>Schizophyllaceae</taxon>
        <taxon>Schizophyllum</taxon>
    </lineage>
</organism>
<sequence>MGVGLTFGPMLIGVCLNMILYGVVLMQMIFYLQTYKGDASWIRYLVLYLFIIETLNTGFEFGFVWEPLIQNYGTPKATTDFPIMLAAEPITIAFISLPIQCFIAWRIWNMTKSAIIASVIVILGLASFGGGIWLTQKIIEVRYFARKPDLHWAALVWLVAAAVADIMITIVLVWNLARRKTGFSHTDDVINAIIRLTIQTGLLTAFLACLDFILFLVFPKTTLNFVCNLCLAKLYTLSLMSTLNARQGWNRHLSNSRPANPLFDGTASGSRRDTHHSRMPTTPGMPNFELSSQLSMSTPRTAHFKRSSDGLEISVTKVVERLEDPQPVFTISAMHGTHPSQHSIAHHGPHVLNTQSGMLDSQGVPYDGRSIGSAV</sequence>
<dbReference type="Proteomes" id="UP000320762">
    <property type="component" value="Unassembled WGS sequence"/>
</dbReference>
<evidence type="ECO:0000313" key="5">
    <source>
        <dbReference type="Proteomes" id="UP000320762"/>
    </source>
</evidence>
<evidence type="ECO:0000256" key="1">
    <source>
        <dbReference type="SAM" id="MobiDB-lite"/>
    </source>
</evidence>
<feature type="transmembrane region" description="Helical" evidence="2">
    <location>
        <begin position="85"/>
        <end position="108"/>
    </location>
</feature>
<comment type="caution">
    <text evidence="4">The sequence shown here is derived from an EMBL/GenBank/DDBJ whole genome shotgun (WGS) entry which is preliminary data.</text>
</comment>
<feature type="transmembrane region" description="Helical" evidence="2">
    <location>
        <begin position="189"/>
        <end position="217"/>
    </location>
</feature>
<proteinExistence type="predicted"/>
<dbReference type="PANTHER" id="PTHR40465">
    <property type="entry name" value="CHROMOSOME 1, WHOLE GENOME SHOTGUN SEQUENCE"/>
    <property type="match status" value="1"/>
</dbReference>
<dbReference type="AlphaFoldDB" id="A0A550BXX1"/>